<dbReference type="AlphaFoldDB" id="A0A5C0SBD7"/>
<dbReference type="Gene3D" id="3.20.20.370">
    <property type="entry name" value="Glycoside hydrolase/deacetylase"/>
    <property type="match status" value="1"/>
</dbReference>
<dbReference type="SUPFAM" id="SSF88713">
    <property type="entry name" value="Glycoside hydrolase/deacetylase"/>
    <property type="match status" value="1"/>
</dbReference>
<protein>
    <submittedName>
        <fullName evidence="2">Polysaccharide deacetylase family protein</fullName>
    </submittedName>
</protein>
<dbReference type="InterPro" id="IPR036582">
    <property type="entry name" value="Mao_N_sf"/>
</dbReference>
<dbReference type="Gene3D" id="3.30.457.10">
    <property type="entry name" value="Copper amine oxidase-like, N-terminal domain"/>
    <property type="match status" value="1"/>
</dbReference>
<dbReference type="GO" id="GO:0005975">
    <property type="term" value="P:carbohydrate metabolic process"/>
    <property type="evidence" value="ECO:0007669"/>
    <property type="project" value="InterPro"/>
</dbReference>
<dbReference type="Pfam" id="PF07833">
    <property type="entry name" value="Cu_amine_oxidN1"/>
    <property type="match status" value="1"/>
</dbReference>
<keyword evidence="3" id="KW-1185">Reference proteome</keyword>
<dbReference type="OrthoDB" id="258610at2"/>
<dbReference type="InterPro" id="IPR012854">
    <property type="entry name" value="Cu_amine_oxidase-like_N"/>
</dbReference>
<dbReference type="InterPro" id="IPR050248">
    <property type="entry name" value="Polysacc_deacetylase_ArnD"/>
</dbReference>
<dbReference type="CDD" id="cd10944">
    <property type="entry name" value="CE4_SmPgdA_like"/>
    <property type="match status" value="1"/>
</dbReference>
<dbReference type="SUPFAM" id="SSF55383">
    <property type="entry name" value="Copper amine oxidase, domain N"/>
    <property type="match status" value="1"/>
</dbReference>
<organism evidence="2 3">
    <name type="scientific">Crassaminicella thermophila</name>
    <dbReference type="NCBI Taxonomy" id="2599308"/>
    <lineage>
        <taxon>Bacteria</taxon>
        <taxon>Bacillati</taxon>
        <taxon>Bacillota</taxon>
        <taxon>Clostridia</taxon>
        <taxon>Eubacteriales</taxon>
        <taxon>Clostridiaceae</taxon>
        <taxon>Crassaminicella</taxon>
    </lineage>
</organism>
<evidence type="ECO:0000313" key="2">
    <source>
        <dbReference type="EMBL" id="QEK11232.1"/>
    </source>
</evidence>
<dbReference type="PANTHER" id="PTHR10587:SF125">
    <property type="entry name" value="POLYSACCHARIDE DEACETYLASE YHEN-RELATED"/>
    <property type="match status" value="1"/>
</dbReference>
<reference evidence="2 3" key="1">
    <citation type="submission" date="2019-07" db="EMBL/GenBank/DDBJ databases">
        <title>Complete genome of Crassaminicella thermophila SY095.</title>
        <authorList>
            <person name="Li X."/>
        </authorList>
    </citation>
    <scope>NUCLEOTIDE SEQUENCE [LARGE SCALE GENOMIC DNA]</scope>
    <source>
        <strain evidence="2 3">SY095</strain>
    </source>
</reference>
<dbReference type="Pfam" id="PF01522">
    <property type="entry name" value="Polysacc_deac_1"/>
    <property type="match status" value="1"/>
</dbReference>
<name>A0A5C0SBD7_CRATE</name>
<evidence type="ECO:0000259" key="1">
    <source>
        <dbReference type="PROSITE" id="PS51677"/>
    </source>
</evidence>
<evidence type="ECO:0000313" key="3">
    <source>
        <dbReference type="Proteomes" id="UP000324646"/>
    </source>
</evidence>
<accession>A0A5C0SBD7</accession>
<proteinExistence type="predicted"/>
<dbReference type="GO" id="GO:0016810">
    <property type="term" value="F:hydrolase activity, acting on carbon-nitrogen (but not peptide) bonds"/>
    <property type="evidence" value="ECO:0007669"/>
    <property type="project" value="InterPro"/>
</dbReference>
<dbReference type="EMBL" id="CP042243">
    <property type="protein sequence ID" value="QEK11232.1"/>
    <property type="molecule type" value="Genomic_DNA"/>
</dbReference>
<dbReference type="Proteomes" id="UP000324646">
    <property type="component" value="Chromosome"/>
</dbReference>
<gene>
    <name evidence="2" type="ORF">FQB35_01965</name>
</gene>
<dbReference type="PANTHER" id="PTHR10587">
    <property type="entry name" value="GLYCOSYL TRANSFERASE-RELATED"/>
    <property type="match status" value="1"/>
</dbReference>
<sequence>MLMKKFIICIIIILIIFPLQSFAINEKLNNFIYIVVNDELVSFKDTYPKIKDSTTYVPIGPLAKYLDIHMKWDEKNNIVFLTKDDKKIILDLSMNSLYTDEGHILVDCIFVENNRTMAPYKFIANYFGYEVTYIDLGPIARAKNKPSVEDKDLFFMLQNKLLKEKERILWEIKSKKEKRIRKNSKIAYVTFDDGPTIYTQKILNILDQYDAKATFFMLSNRIKTYPTIVKKAIAKGHTVGLHGVTHNARKIYRSPNTVVSEMNMCNKSLQKAVGINSKLIRVPYGSVPYMKRSYRKAVYTAGYKMWDWNVDSGDSLRKYISPKIIFENIKRQVIKQKVPVILLHEKSCTVKALPQILRFLKENGYRIVPINPKDKPINFWNKRH</sequence>
<dbReference type="InterPro" id="IPR002509">
    <property type="entry name" value="NODB_dom"/>
</dbReference>
<dbReference type="KEGG" id="crs:FQB35_01965"/>
<feature type="domain" description="NodB homology" evidence="1">
    <location>
        <begin position="185"/>
        <end position="368"/>
    </location>
</feature>
<dbReference type="PROSITE" id="PS51677">
    <property type="entry name" value="NODB"/>
    <property type="match status" value="1"/>
</dbReference>
<dbReference type="InterPro" id="IPR011330">
    <property type="entry name" value="Glyco_hydro/deAcase_b/a-brl"/>
</dbReference>